<gene>
    <name evidence="3" type="ORF">TCM_017524</name>
</gene>
<dbReference type="Gramene" id="EOY03088">
    <property type="protein sequence ID" value="EOY03088"/>
    <property type="gene ID" value="TCM_017524"/>
</dbReference>
<dbReference type="EMBL" id="CM001882">
    <property type="protein sequence ID" value="EOY03088.1"/>
    <property type="molecule type" value="Genomic_DNA"/>
</dbReference>
<dbReference type="OMA" id="FVESNDH"/>
<dbReference type="Proteomes" id="UP000026915">
    <property type="component" value="Chromosome 4"/>
</dbReference>
<keyword evidence="4" id="KW-1185">Reference proteome</keyword>
<dbReference type="HOGENOM" id="CLU_922593_0_0_1"/>
<organism evidence="3 4">
    <name type="scientific">Theobroma cacao</name>
    <name type="common">Cacao</name>
    <name type="synonym">Cocoa</name>
    <dbReference type="NCBI Taxonomy" id="3641"/>
    <lineage>
        <taxon>Eukaryota</taxon>
        <taxon>Viridiplantae</taxon>
        <taxon>Streptophyta</taxon>
        <taxon>Embryophyta</taxon>
        <taxon>Tracheophyta</taxon>
        <taxon>Spermatophyta</taxon>
        <taxon>Magnoliopsida</taxon>
        <taxon>eudicotyledons</taxon>
        <taxon>Gunneridae</taxon>
        <taxon>Pentapetalae</taxon>
        <taxon>rosids</taxon>
        <taxon>malvids</taxon>
        <taxon>Malvales</taxon>
        <taxon>Malvaceae</taxon>
        <taxon>Byttnerioideae</taxon>
        <taxon>Theobroma</taxon>
    </lineage>
</organism>
<reference evidence="3 4" key="1">
    <citation type="journal article" date="2013" name="Genome Biol.">
        <title>The genome sequence of the most widely cultivated cacao type and its use to identify candidate genes regulating pod color.</title>
        <authorList>
            <person name="Motamayor J.C."/>
            <person name="Mockaitis K."/>
            <person name="Schmutz J."/>
            <person name="Haiminen N."/>
            <person name="Iii D.L."/>
            <person name="Cornejo O."/>
            <person name="Findley S.D."/>
            <person name="Zheng P."/>
            <person name="Utro F."/>
            <person name="Royaert S."/>
            <person name="Saski C."/>
            <person name="Jenkins J."/>
            <person name="Podicheti R."/>
            <person name="Zhao M."/>
            <person name="Scheffler B.E."/>
            <person name="Stack J.C."/>
            <person name="Feltus F.A."/>
            <person name="Mustiga G.M."/>
            <person name="Amores F."/>
            <person name="Phillips W."/>
            <person name="Marelli J.P."/>
            <person name="May G.D."/>
            <person name="Shapiro H."/>
            <person name="Ma J."/>
            <person name="Bustamante C.D."/>
            <person name="Schnell R.J."/>
            <person name="Main D."/>
            <person name="Gilbert D."/>
            <person name="Parida L."/>
            <person name="Kuhn D.N."/>
        </authorList>
    </citation>
    <scope>NUCLEOTIDE SEQUENCE [LARGE SCALE GENOMIC DNA]</scope>
    <source>
        <strain evidence="4">cv. Matina 1-6</strain>
    </source>
</reference>
<evidence type="ECO:0000313" key="4">
    <source>
        <dbReference type="Proteomes" id="UP000026915"/>
    </source>
</evidence>
<dbReference type="AlphaFoldDB" id="A0A061EEN7"/>
<evidence type="ECO:0000256" key="1">
    <source>
        <dbReference type="SAM" id="MobiDB-lite"/>
    </source>
</evidence>
<proteinExistence type="predicted"/>
<dbReference type="STRING" id="3641.A0A061EEN7"/>
<dbReference type="InParanoid" id="A0A061EEN7"/>
<dbReference type="eggNOG" id="KOG0065">
    <property type="taxonomic scope" value="Eukaryota"/>
</dbReference>
<sequence length="302" mass="33287">MDGTENARASRSKSSHNNLSSSIRSSLSRTTRRMDDVFAGASRLSGSSTRVAEEEEALRRAAIEKLPTYDRLGTSIINSFVESNDHLGQGQGNHHEFAPREVDVRKFEMDDRQKFINALFIVVEEDNEKFLKRFRNRVDKAGIQLPTVEVRLEHLNIEADTYRGSRALPTLPNEAAELALGVATAIEGAESSLATDYIFKVLGLDICKDTVVGNEMNGGVSGGQKKRVTTGEMIVGPTKTLLMDEISTGLDSSTTYQIVKCLQQIAHLTDATIFMSLLQPAPETFDLFDDVVLISRSKKICS</sequence>
<dbReference type="Gene3D" id="3.40.50.300">
    <property type="entry name" value="P-loop containing nucleotide triphosphate hydrolases"/>
    <property type="match status" value="1"/>
</dbReference>
<feature type="domain" description="Pleiotropic ABC efflux transporter N-terminal" evidence="2">
    <location>
        <begin position="125"/>
        <end position="173"/>
    </location>
</feature>
<name>A0A061EEN7_THECC</name>
<dbReference type="Pfam" id="PF14510">
    <property type="entry name" value="ABC_trans_N"/>
    <property type="match status" value="1"/>
</dbReference>
<protein>
    <submittedName>
        <fullName evidence="3">ABC-2 and Plant PDR ABC-type transporter family protein, putative</fullName>
    </submittedName>
</protein>
<dbReference type="InterPro" id="IPR029481">
    <property type="entry name" value="ABC_trans_N"/>
</dbReference>
<evidence type="ECO:0000259" key="2">
    <source>
        <dbReference type="Pfam" id="PF14510"/>
    </source>
</evidence>
<dbReference type="PANTHER" id="PTHR48040">
    <property type="entry name" value="PLEIOTROPIC DRUG RESISTANCE PROTEIN 1-LIKE ISOFORM X1"/>
    <property type="match status" value="1"/>
</dbReference>
<dbReference type="PANTHER" id="PTHR48040:SF53">
    <property type="entry name" value="ABC TRANSPORTER G FAMILY MEMBER 35-LIKE"/>
    <property type="match status" value="1"/>
</dbReference>
<accession>A0A061EEN7</accession>
<dbReference type="InterPro" id="IPR027417">
    <property type="entry name" value="P-loop_NTPase"/>
</dbReference>
<evidence type="ECO:0000313" key="3">
    <source>
        <dbReference type="EMBL" id="EOY03088.1"/>
    </source>
</evidence>
<feature type="region of interest" description="Disordered" evidence="1">
    <location>
        <begin position="1"/>
        <end position="28"/>
    </location>
</feature>
<feature type="compositionally biased region" description="Low complexity" evidence="1">
    <location>
        <begin position="15"/>
        <end position="28"/>
    </location>
</feature>
<dbReference type="SUPFAM" id="SSF52540">
    <property type="entry name" value="P-loop containing nucleoside triphosphate hydrolases"/>
    <property type="match status" value="1"/>
</dbReference>